<comment type="caution">
    <text evidence="2">The sequence shown here is derived from an EMBL/GenBank/DDBJ whole genome shotgun (WGS) entry which is preliminary data.</text>
</comment>
<dbReference type="AlphaFoldDB" id="A0A210PT18"/>
<accession>A0A210PT18</accession>
<dbReference type="Proteomes" id="UP000242188">
    <property type="component" value="Unassembled WGS sequence"/>
</dbReference>
<evidence type="ECO:0000313" key="2">
    <source>
        <dbReference type="EMBL" id="OWF39596.1"/>
    </source>
</evidence>
<evidence type="ECO:0000313" key="3">
    <source>
        <dbReference type="Proteomes" id="UP000242188"/>
    </source>
</evidence>
<sequence length="131" mass="14591">MKTDLAYGAAVVTITGVQTRKATNLGGSLVLDCEMTIDNKKEGNRVIEWKKDGLSQEVYLQYIGYQPILNPQFEGRIKLVNGISLEISHIRAEDEGWYECQYIVVDGVKDKTGNGTWVYLDVNSENSTTIG</sequence>
<evidence type="ECO:0000259" key="1">
    <source>
        <dbReference type="PROSITE" id="PS50835"/>
    </source>
</evidence>
<feature type="domain" description="Ig-like" evidence="1">
    <location>
        <begin position="9"/>
        <end position="101"/>
    </location>
</feature>
<name>A0A210PT18_MIZYE</name>
<proteinExistence type="predicted"/>
<protein>
    <submittedName>
        <fullName evidence="2">Protein turtle-like A</fullName>
    </submittedName>
</protein>
<dbReference type="PROSITE" id="PS50835">
    <property type="entry name" value="IG_LIKE"/>
    <property type="match status" value="1"/>
</dbReference>
<dbReference type="InterPro" id="IPR007110">
    <property type="entry name" value="Ig-like_dom"/>
</dbReference>
<dbReference type="InterPro" id="IPR013106">
    <property type="entry name" value="Ig_V-set"/>
</dbReference>
<dbReference type="EMBL" id="NEDP02005520">
    <property type="protein sequence ID" value="OWF39596.1"/>
    <property type="molecule type" value="Genomic_DNA"/>
</dbReference>
<dbReference type="SUPFAM" id="SSF48726">
    <property type="entry name" value="Immunoglobulin"/>
    <property type="match status" value="1"/>
</dbReference>
<dbReference type="OrthoDB" id="6234674at2759"/>
<dbReference type="Gene3D" id="2.60.40.10">
    <property type="entry name" value="Immunoglobulins"/>
    <property type="match status" value="1"/>
</dbReference>
<dbReference type="STRING" id="6573.A0A210PT18"/>
<keyword evidence="3" id="KW-1185">Reference proteome</keyword>
<organism evidence="2 3">
    <name type="scientific">Mizuhopecten yessoensis</name>
    <name type="common">Japanese scallop</name>
    <name type="synonym">Patinopecten yessoensis</name>
    <dbReference type="NCBI Taxonomy" id="6573"/>
    <lineage>
        <taxon>Eukaryota</taxon>
        <taxon>Metazoa</taxon>
        <taxon>Spiralia</taxon>
        <taxon>Lophotrochozoa</taxon>
        <taxon>Mollusca</taxon>
        <taxon>Bivalvia</taxon>
        <taxon>Autobranchia</taxon>
        <taxon>Pteriomorphia</taxon>
        <taxon>Pectinida</taxon>
        <taxon>Pectinoidea</taxon>
        <taxon>Pectinidae</taxon>
        <taxon>Mizuhopecten</taxon>
    </lineage>
</organism>
<dbReference type="SMART" id="SM00409">
    <property type="entry name" value="IG"/>
    <property type="match status" value="1"/>
</dbReference>
<dbReference type="Pfam" id="PF07686">
    <property type="entry name" value="V-set"/>
    <property type="match status" value="1"/>
</dbReference>
<gene>
    <name evidence="2" type="ORF">KP79_PYT25175</name>
</gene>
<dbReference type="InterPro" id="IPR036179">
    <property type="entry name" value="Ig-like_dom_sf"/>
</dbReference>
<dbReference type="InterPro" id="IPR013783">
    <property type="entry name" value="Ig-like_fold"/>
</dbReference>
<dbReference type="InterPro" id="IPR003599">
    <property type="entry name" value="Ig_sub"/>
</dbReference>
<reference evidence="2 3" key="1">
    <citation type="journal article" date="2017" name="Nat. Ecol. Evol.">
        <title>Scallop genome provides insights into evolution of bilaterian karyotype and development.</title>
        <authorList>
            <person name="Wang S."/>
            <person name="Zhang J."/>
            <person name="Jiao W."/>
            <person name="Li J."/>
            <person name="Xun X."/>
            <person name="Sun Y."/>
            <person name="Guo X."/>
            <person name="Huan P."/>
            <person name="Dong B."/>
            <person name="Zhang L."/>
            <person name="Hu X."/>
            <person name="Sun X."/>
            <person name="Wang J."/>
            <person name="Zhao C."/>
            <person name="Wang Y."/>
            <person name="Wang D."/>
            <person name="Huang X."/>
            <person name="Wang R."/>
            <person name="Lv J."/>
            <person name="Li Y."/>
            <person name="Zhang Z."/>
            <person name="Liu B."/>
            <person name="Lu W."/>
            <person name="Hui Y."/>
            <person name="Liang J."/>
            <person name="Zhou Z."/>
            <person name="Hou R."/>
            <person name="Li X."/>
            <person name="Liu Y."/>
            <person name="Li H."/>
            <person name="Ning X."/>
            <person name="Lin Y."/>
            <person name="Zhao L."/>
            <person name="Xing Q."/>
            <person name="Dou J."/>
            <person name="Li Y."/>
            <person name="Mao J."/>
            <person name="Guo H."/>
            <person name="Dou H."/>
            <person name="Li T."/>
            <person name="Mu C."/>
            <person name="Jiang W."/>
            <person name="Fu Q."/>
            <person name="Fu X."/>
            <person name="Miao Y."/>
            <person name="Liu J."/>
            <person name="Yu Q."/>
            <person name="Li R."/>
            <person name="Liao H."/>
            <person name="Li X."/>
            <person name="Kong Y."/>
            <person name="Jiang Z."/>
            <person name="Chourrout D."/>
            <person name="Li R."/>
            <person name="Bao Z."/>
        </authorList>
    </citation>
    <scope>NUCLEOTIDE SEQUENCE [LARGE SCALE GENOMIC DNA]</scope>
    <source>
        <strain evidence="2 3">PY_sf001</strain>
    </source>
</reference>